<reference evidence="2" key="1">
    <citation type="journal article" date="2014" name="Front. Microbiol.">
        <title>High frequency of phylogenetically diverse reductive dehalogenase-homologous genes in deep subseafloor sedimentary metagenomes.</title>
        <authorList>
            <person name="Kawai M."/>
            <person name="Futagami T."/>
            <person name="Toyoda A."/>
            <person name="Takaki Y."/>
            <person name="Nishi S."/>
            <person name="Hori S."/>
            <person name="Arai W."/>
            <person name="Tsubouchi T."/>
            <person name="Morono Y."/>
            <person name="Uchiyama I."/>
            <person name="Ito T."/>
            <person name="Fujiyama A."/>
            <person name="Inagaki F."/>
            <person name="Takami H."/>
        </authorList>
    </citation>
    <scope>NUCLEOTIDE SEQUENCE</scope>
    <source>
        <strain evidence="2">Expedition CK06-06</strain>
    </source>
</reference>
<sequence>NGQDTLLDPNDWYELNIFNNIIVNNVAANAAGGIYLQDAAKVNIINNTIANNDSTGTAADTFTPGNLLTSNPQPAGIVAIAHSQNLSGTTGQNYSNPVLRDNCRGSGKQGKEIP</sequence>
<dbReference type="InterPro" id="IPR011050">
    <property type="entry name" value="Pectin_lyase_fold/virulence"/>
</dbReference>
<evidence type="ECO:0008006" key="3">
    <source>
        <dbReference type="Google" id="ProtNLM"/>
    </source>
</evidence>
<comment type="caution">
    <text evidence="2">The sequence shown here is derived from an EMBL/GenBank/DDBJ whole genome shotgun (WGS) entry which is preliminary data.</text>
</comment>
<accession>X1CYP0</accession>
<evidence type="ECO:0000313" key="2">
    <source>
        <dbReference type="EMBL" id="GAH13641.1"/>
    </source>
</evidence>
<dbReference type="InterPro" id="IPR012334">
    <property type="entry name" value="Pectin_lyas_fold"/>
</dbReference>
<dbReference type="InterPro" id="IPR022441">
    <property type="entry name" value="Para_beta_helix_rpt-2"/>
</dbReference>
<feature type="region of interest" description="Disordered" evidence="1">
    <location>
        <begin position="88"/>
        <end position="114"/>
    </location>
</feature>
<dbReference type="Gene3D" id="2.160.20.10">
    <property type="entry name" value="Single-stranded right-handed beta-helix, Pectin lyase-like"/>
    <property type="match status" value="1"/>
</dbReference>
<protein>
    <recommendedName>
        <fullName evidence="3">Right handed beta helix domain-containing protein</fullName>
    </recommendedName>
</protein>
<feature type="non-terminal residue" evidence="2">
    <location>
        <position position="1"/>
    </location>
</feature>
<evidence type="ECO:0000256" key="1">
    <source>
        <dbReference type="SAM" id="MobiDB-lite"/>
    </source>
</evidence>
<dbReference type="AlphaFoldDB" id="X1CYP0"/>
<proteinExistence type="predicted"/>
<dbReference type="NCBIfam" id="TIGR03804">
    <property type="entry name" value="para_beta_helix"/>
    <property type="match status" value="1"/>
</dbReference>
<organism evidence="2">
    <name type="scientific">marine sediment metagenome</name>
    <dbReference type="NCBI Taxonomy" id="412755"/>
    <lineage>
        <taxon>unclassified sequences</taxon>
        <taxon>metagenomes</taxon>
        <taxon>ecological metagenomes</taxon>
    </lineage>
</organism>
<dbReference type="SUPFAM" id="SSF51126">
    <property type="entry name" value="Pectin lyase-like"/>
    <property type="match status" value="1"/>
</dbReference>
<dbReference type="EMBL" id="BART01039406">
    <property type="protein sequence ID" value="GAH13641.1"/>
    <property type="molecule type" value="Genomic_DNA"/>
</dbReference>
<gene>
    <name evidence="2" type="ORF">S01H4_64785</name>
</gene>
<name>X1CYP0_9ZZZZ</name>